<dbReference type="Proteomes" id="UP001054837">
    <property type="component" value="Unassembled WGS sequence"/>
</dbReference>
<dbReference type="EMBL" id="BPLQ01009683">
    <property type="protein sequence ID" value="GIY45913.1"/>
    <property type="molecule type" value="Genomic_DNA"/>
</dbReference>
<protein>
    <submittedName>
        <fullName evidence="1">Uncharacterized protein</fullName>
    </submittedName>
</protein>
<evidence type="ECO:0000313" key="1">
    <source>
        <dbReference type="EMBL" id="GIY45913.1"/>
    </source>
</evidence>
<comment type="caution">
    <text evidence="1">The sequence shown here is derived from an EMBL/GenBank/DDBJ whole genome shotgun (WGS) entry which is preliminary data.</text>
</comment>
<proteinExistence type="predicted"/>
<keyword evidence="2" id="KW-1185">Reference proteome</keyword>
<name>A0AAV4TH32_9ARAC</name>
<evidence type="ECO:0000313" key="2">
    <source>
        <dbReference type="Proteomes" id="UP001054837"/>
    </source>
</evidence>
<organism evidence="1 2">
    <name type="scientific">Caerostris darwini</name>
    <dbReference type="NCBI Taxonomy" id="1538125"/>
    <lineage>
        <taxon>Eukaryota</taxon>
        <taxon>Metazoa</taxon>
        <taxon>Ecdysozoa</taxon>
        <taxon>Arthropoda</taxon>
        <taxon>Chelicerata</taxon>
        <taxon>Arachnida</taxon>
        <taxon>Araneae</taxon>
        <taxon>Araneomorphae</taxon>
        <taxon>Entelegynae</taxon>
        <taxon>Araneoidea</taxon>
        <taxon>Araneidae</taxon>
        <taxon>Caerostris</taxon>
    </lineage>
</organism>
<gene>
    <name evidence="1" type="ORF">CDAR_380221</name>
</gene>
<accession>A0AAV4TH32</accession>
<sequence>MASPLSCWISSSLSCWISSSYPAGFPLAYPAGFPLPYPAESFPPDSVGLPPPDNAGFRPLSTAEVHSKATRSTVKKDLLKILQDLTSVYNETCRLKTRLSALLQGDIVELVERIHQYFFYMQEKLEKLEKFLYFYTAFYIEVSHMHTTPGTQQEIDSIRITCSTRLIRVKNILLSCQTAWKIFEMFNNEYVRTYINKVYEISAEVVHVMGEEVTRMRTVISSDL</sequence>
<dbReference type="AlphaFoldDB" id="A0AAV4TH32"/>
<reference evidence="1 2" key="1">
    <citation type="submission" date="2021-06" db="EMBL/GenBank/DDBJ databases">
        <title>Caerostris darwini draft genome.</title>
        <authorList>
            <person name="Kono N."/>
            <person name="Arakawa K."/>
        </authorList>
    </citation>
    <scope>NUCLEOTIDE SEQUENCE [LARGE SCALE GENOMIC DNA]</scope>
</reference>